<name>A0AAV1NE44_SCOSC</name>
<organism evidence="2 3">
    <name type="scientific">Scomber scombrus</name>
    <name type="common">Atlantic mackerel</name>
    <name type="synonym">Scomber vernalis</name>
    <dbReference type="NCBI Taxonomy" id="13677"/>
    <lineage>
        <taxon>Eukaryota</taxon>
        <taxon>Metazoa</taxon>
        <taxon>Chordata</taxon>
        <taxon>Craniata</taxon>
        <taxon>Vertebrata</taxon>
        <taxon>Euteleostomi</taxon>
        <taxon>Actinopterygii</taxon>
        <taxon>Neopterygii</taxon>
        <taxon>Teleostei</taxon>
        <taxon>Neoteleostei</taxon>
        <taxon>Acanthomorphata</taxon>
        <taxon>Pelagiaria</taxon>
        <taxon>Scombriformes</taxon>
        <taxon>Scombridae</taxon>
        <taxon>Scomber</taxon>
    </lineage>
</organism>
<dbReference type="EMBL" id="CAWUFR010000028">
    <property type="protein sequence ID" value="CAK6957328.1"/>
    <property type="molecule type" value="Genomic_DNA"/>
</dbReference>
<proteinExistence type="predicted"/>
<reference evidence="2 3" key="1">
    <citation type="submission" date="2024-01" db="EMBL/GenBank/DDBJ databases">
        <authorList>
            <person name="Alioto T."/>
            <person name="Alioto T."/>
            <person name="Gomez Garrido J."/>
        </authorList>
    </citation>
    <scope>NUCLEOTIDE SEQUENCE [LARGE SCALE GENOMIC DNA]</scope>
</reference>
<feature type="non-terminal residue" evidence="2">
    <location>
        <position position="75"/>
    </location>
</feature>
<sequence>MILILGDQYFSNASSSAETENYSSQTEVKVCEDRLNVLFNTKSQYHKNAKEASTYHRTTSDGLGESQPGPLPLAI</sequence>
<dbReference type="AlphaFoldDB" id="A0AAV1NE44"/>
<protein>
    <submittedName>
        <fullName evidence="2">Uncharacterized protein</fullName>
    </submittedName>
</protein>
<keyword evidence="3" id="KW-1185">Reference proteome</keyword>
<evidence type="ECO:0000313" key="2">
    <source>
        <dbReference type="EMBL" id="CAK6957328.1"/>
    </source>
</evidence>
<comment type="caution">
    <text evidence="2">The sequence shown here is derived from an EMBL/GenBank/DDBJ whole genome shotgun (WGS) entry which is preliminary data.</text>
</comment>
<accession>A0AAV1NE44</accession>
<gene>
    <name evidence="2" type="ORF">FSCOSCO3_A014061</name>
</gene>
<evidence type="ECO:0000313" key="3">
    <source>
        <dbReference type="Proteomes" id="UP001314229"/>
    </source>
</evidence>
<evidence type="ECO:0000256" key="1">
    <source>
        <dbReference type="SAM" id="MobiDB-lite"/>
    </source>
</evidence>
<feature type="region of interest" description="Disordered" evidence="1">
    <location>
        <begin position="48"/>
        <end position="75"/>
    </location>
</feature>
<dbReference type="Proteomes" id="UP001314229">
    <property type="component" value="Unassembled WGS sequence"/>
</dbReference>